<dbReference type="EMBL" id="JANQAO010000002">
    <property type="protein sequence ID" value="MDM5147453.1"/>
    <property type="molecule type" value="Genomic_DNA"/>
</dbReference>
<dbReference type="Proteomes" id="UP001168167">
    <property type="component" value="Unassembled WGS sequence"/>
</dbReference>
<keyword evidence="10 13" id="KW-1133">Transmembrane helix</keyword>
<evidence type="ECO:0000256" key="8">
    <source>
        <dbReference type="ARBA" id="ARBA00022692"/>
    </source>
</evidence>
<evidence type="ECO:0000256" key="10">
    <source>
        <dbReference type="ARBA" id="ARBA00022989"/>
    </source>
</evidence>
<comment type="caution">
    <text evidence="14">The sequence shown here is derived from an EMBL/GenBank/DDBJ whole genome shotgun (WGS) entry which is preliminary data.</text>
</comment>
<evidence type="ECO:0000256" key="4">
    <source>
        <dbReference type="ARBA" id="ARBA00016452"/>
    </source>
</evidence>
<comment type="subcellular location">
    <subcellularLocation>
        <location evidence="2">Cell inner membrane</location>
        <topology evidence="2">Multi-pass membrane protein</topology>
    </subcellularLocation>
</comment>
<dbReference type="PIRSF" id="PIRSF002764">
    <property type="entry name" value="CcmB"/>
    <property type="match status" value="1"/>
</dbReference>
<dbReference type="Pfam" id="PF03379">
    <property type="entry name" value="CcmB"/>
    <property type="match status" value="1"/>
</dbReference>
<organism evidence="14 15">
    <name type="scientific">Candidatus Doriopsillibacter californiensis</name>
    <dbReference type="NCBI Taxonomy" id="2970740"/>
    <lineage>
        <taxon>Bacteria</taxon>
        <taxon>Pseudomonadati</taxon>
        <taxon>Pseudomonadota</taxon>
        <taxon>Gammaproteobacteria</taxon>
        <taxon>Candidatus Tethybacterales</taxon>
        <taxon>Candidatus Persebacteraceae</taxon>
        <taxon>Candidatus Doriopsillibacter</taxon>
    </lineage>
</organism>
<dbReference type="NCBIfam" id="TIGR01190">
    <property type="entry name" value="ccmB"/>
    <property type="match status" value="1"/>
</dbReference>
<feature type="transmembrane region" description="Helical" evidence="13">
    <location>
        <begin position="185"/>
        <end position="207"/>
    </location>
</feature>
<name>A0ABT7QLR7_9GAMM</name>
<keyword evidence="6 12" id="KW-1003">Cell membrane</keyword>
<feature type="transmembrane region" description="Helical" evidence="13">
    <location>
        <begin position="155"/>
        <end position="179"/>
    </location>
</feature>
<keyword evidence="5 12" id="KW-0813">Transport</keyword>
<accession>A0ABT7QLR7</accession>
<evidence type="ECO:0000256" key="1">
    <source>
        <dbReference type="ARBA" id="ARBA00002442"/>
    </source>
</evidence>
<proteinExistence type="inferred from homology"/>
<keyword evidence="9 12" id="KW-0201">Cytochrome c-type biogenesis</keyword>
<dbReference type="InterPro" id="IPR026031">
    <property type="entry name" value="Cyt_c_CcmB_bac"/>
</dbReference>
<evidence type="ECO:0000256" key="2">
    <source>
        <dbReference type="ARBA" id="ARBA00004429"/>
    </source>
</evidence>
<evidence type="ECO:0000256" key="6">
    <source>
        <dbReference type="ARBA" id="ARBA00022475"/>
    </source>
</evidence>
<evidence type="ECO:0000256" key="13">
    <source>
        <dbReference type="SAM" id="Phobius"/>
    </source>
</evidence>
<evidence type="ECO:0000256" key="12">
    <source>
        <dbReference type="PIRNR" id="PIRNR002764"/>
    </source>
</evidence>
<keyword evidence="15" id="KW-1185">Reference proteome</keyword>
<evidence type="ECO:0000256" key="7">
    <source>
        <dbReference type="ARBA" id="ARBA00022519"/>
    </source>
</evidence>
<dbReference type="PANTHER" id="PTHR30070">
    <property type="entry name" value="HEME EXPORTER PROTEIN B"/>
    <property type="match status" value="1"/>
</dbReference>
<protein>
    <recommendedName>
        <fullName evidence="4 12">Heme exporter protein B</fullName>
    </recommendedName>
</protein>
<feature type="transmembrane region" description="Helical" evidence="13">
    <location>
        <begin position="123"/>
        <end position="148"/>
    </location>
</feature>
<comment type="function">
    <text evidence="1 12">Required for the export of heme to the periplasm for the biogenesis of c-type cytochromes.</text>
</comment>
<evidence type="ECO:0000313" key="15">
    <source>
        <dbReference type="Proteomes" id="UP001168167"/>
    </source>
</evidence>
<dbReference type="PRINTS" id="PR01414">
    <property type="entry name" value="CCMBBIOGNSIS"/>
</dbReference>
<evidence type="ECO:0000256" key="9">
    <source>
        <dbReference type="ARBA" id="ARBA00022748"/>
    </source>
</evidence>
<reference evidence="14" key="2">
    <citation type="journal article" date="2023" name="Microbiome">
        <title>Synthase-selected sorting approach identifies a beta-lactone synthase in a nudibranch symbiotic bacterium.</title>
        <authorList>
            <person name="Dzunkova M."/>
            <person name="La Clair J.J."/>
            <person name="Tyml T."/>
            <person name="Doud D."/>
            <person name="Schulz F."/>
            <person name="Piquer-Esteban S."/>
            <person name="Porcel Sanchis D."/>
            <person name="Osborn A."/>
            <person name="Robinson D."/>
            <person name="Louie K.B."/>
            <person name="Bowen B.P."/>
            <person name="Bowers R.M."/>
            <person name="Lee J."/>
            <person name="Arnau V."/>
            <person name="Diaz-Villanueva W."/>
            <person name="Stepanauskas R."/>
            <person name="Gosliner T."/>
            <person name="Date S.V."/>
            <person name="Northen T.R."/>
            <person name="Cheng J.F."/>
            <person name="Burkart M.D."/>
            <person name="Woyke T."/>
        </authorList>
    </citation>
    <scope>NUCLEOTIDE SEQUENCE</scope>
    <source>
        <strain evidence="14">Df01</strain>
    </source>
</reference>
<dbReference type="InterPro" id="IPR003544">
    <property type="entry name" value="Cyt_c_biogenesis_CcmB"/>
</dbReference>
<feature type="transmembrane region" description="Helical" evidence="13">
    <location>
        <begin position="97"/>
        <end position="117"/>
    </location>
</feature>
<evidence type="ECO:0000256" key="11">
    <source>
        <dbReference type="ARBA" id="ARBA00023136"/>
    </source>
</evidence>
<reference evidence="14" key="1">
    <citation type="submission" date="2022-08" db="EMBL/GenBank/DDBJ databases">
        <authorList>
            <person name="Dzunkova M."/>
            <person name="La Clair J."/>
            <person name="Tyml T."/>
            <person name="Doud D."/>
            <person name="Schulz F."/>
            <person name="Piquer S."/>
            <person name="Porcel Sanchis D."/>
            <person name="Osborn A."/>
            <person name="Robinson D."/>
            <person name="Louie K.B."/>
            <person name="Bowen B.P."/>
            <person name="Bowers R."/>
            <person name="Lee J."/>
            <person name="Arnau Llombart V."/>
            <person name="Diaz Villanueva W."/>
            <person name="Gosliner T."/>
            <person name="Northen T."/>
            <person name="Cheng J.-F."/>
            <person name="Burkart M.D."/>
            <person name="Woyke T."/>
        </authorList>
    </citation>
    <scope>NUCLEOTIDE SEQUENCE</scope>
    <source>
        <strain evidence="14">Df01</strain>
    </source>
</reference>
<evidence type="ECO:0000256" key="5">
    <source>
        <dbReference type="ARBA" id="ARBA00022448"/>
    </source>
</evidence>
<keyword evidence="11 12" id="KW-0472">Membrane</keyword>
<comment type="similarity">
    <text evidence="3 12">Belongs to the CcmB/CycW/HelB family.</text>
</comment>
<evidence type="ECO:0000256" key="3">
    <source>
        <dbReference type="ARBA" id="ARBA00010544"/>
    </source>
</evidence>
<evidence type="ECO:0000313" key="14">
    <source>
        <dbReference type="EMBL" id="MDM5147453.1"/>
    </source>
</evidence>
<dbReference type="PANTHER" id="PTHR30070:SF1">
    <property type="entry name" value="CYTOCHROME C BIOGENESIS B-RELATED"/>
    <property type="match status" value="1"/>
</dbReference>
<gene>
    <name evidence="14" type="primary">ccmB</name>
    <name evidence="14" type="ORF">NQX30_03590</name>
</gene>
<keyword evidence="8 13" id="KW-0812">Transmembrane</keyword>
<keyword evidence="7 12" id="KW-0997">Cell inner membrane</keyword>
<feature type="transmembrane region" description="Helical" evidence="13">
    <location>
        <begin position="17"/>
        <end position="35"/>
    </location>
</feature>
<sequence>MLLRRDLLLAARNPGDWLTPLIFFLLVAAVFPLAVGPEPDTLRRIAPGVIWSLALLSSLLSQDAIFRSDAEDGVLEQLLLSPQPLVLAVLAKTAAHWLAYCAPLVLLAPLLGVWLQLPADSLGVLLLTLPLGTGIFSLLAAFCAALLTGARRSHFLGALLALPLCLPAVIFAAATVTAVTPAAPLLLLAALFMLSLTVLPIATATALRLGSGFR</sequence>